<evidence type="ECO:0000313" key="2">
    <source>
        <dbReference type="Proteomes" id="UP000198253"/>
    </source>
</evidence>
<name>A0A1C4WQ29_MICEC</name>
<dbReference type="Proteomes" id="UP000198253">
    <property type="component" value="Chromosome I"/>
</dbReference>
<dbReference type="RefSeq" id="WP_143740335.1">
    <property type="nucleotide sequence ID" value="NZ_LT607413.1"/>
</dbReference>
<keyword evidence="2" id="KW-1185">Reference proteome</keyword>
<dbReference type="OrthoDB" id="3316240at2"/>
<protein>
    <submittedName>
        <fullName evidence="1">Uncharacterized protein</fullName>
    </submittedName>
</protein>
<gene>
    <name evidence="1" type="ORF">GA0070618_2398</name>
</gene>
<dbReference type="InParanoid" id="A0A1C4WQ29"/>
<proteinExistence type="predicted"/>
<dbReference type="EMBL" id="LT607413">
    <property type="protein sequence ID" value="SCE98269.1"/>
    <property type="molecule type" value="Genomic_DNA"/>
</dbReference>
<accession>A0A1C4WQ29</accession>
<reference evidence="2" key="1">
    <citation type="submission" date="2016-06" db="EMBL/GenBank/DDBJ databases">
        <authorList>
            <person name="Varghese N."/>
            <person name="Submissions Spin"/>
        </authorList>
    </citation>
    <scope>NUCLEOTIDE SEQUENCE [LARGE SCALE GENOMIC DNA]</scope>
    <source>
        <strain evidence="2">DSM 43816</strain>
    </source>
</reference>
<organism evidence="1 2">
    <name type="scientific">Micromonospora echinospora</name>
    <name type="common">Micromonospora purpurea</name>
    <dbReference type="NCBI Taxonomy" id="1877"/>
    <lineage>
        <taxon>Bacteria</taxon>
        <taxon>Bacillati</taxon>
        <taxon>Actinomycetota</taxon>
        <taxon>Actinomycetes</taxon>
        <taxon>Micromonosporales</taxon>
        <taxon>Micromonosporaceae</taxon>
        <taxon>Micromonospora</taxon>
    </lineage>
</organism>
<dbReference type="AlphaFoldDB" id="A0A1C4WQ29"/>
<evidence type="ECO:0000313" key="1">
    <source>
        <dbReference type="EMBL" id="SCE98269.1"/>
    </source>
</evidence>
<sequence length="434" mass="47669">MDTYSEQISRWTLDHLPARITEALNSPAAFERLAADMSHCLAALPARPDHMPTPTCRRLLVDLGFWGSALVRLALVHSRTDAVLDSTTAGDLSFRHYYARLAAQSASGHPPWQSFTSIVIWNVPTVEVRLDGDLHSRSEGIFDGPRVRTWTGTASEVMLWELFKVGATLGSAANRSLDPIVSGAVSALSEESLSRLLASHAFLRSFRQRMVNFARGQDPRGEFSIDVFVNQIRQFGVPWQSNAEAPSGPHEVESLARDAIFGMPQIRHEQWRRDRSGSMMSAEGKRLERAADAPTLAEVIQQSVAKTRPFDDLTVSVLVAAHDSYDERRKLSAAHYGIARKMLYRPQRAPSSGRAGMPTLAVDNSQGITGMSDHDVQRFDHARRVNPLETVLAALPSDQISHARSLIKESLSTHSVSVTLRHPGTAASCAPGLA</sequence>